<dbReference type="EMBL" id="JANEYF010000235">
    <property type="protein sequence ID" value="KAJ8971254.1"/>
    <property type="molecule type" value="Genomic_DNA"/>
</dbReference>
<protein>
    <submittedName>
        <fullName evidence="1">Uncharacterized protein</fullName>
    </submittedName>
</protein>
<reference evidence="1" key="1">
    <citation type="journal article" date="2023" name="Insect Mol. Biol.">
        <title>Genome sequencing provides insights into the evolution of gene families encoding plant cell wall-degrading enzymes in longhorned beetles.</title>
        <authorList>
            <person name="Shin N.R."/>
            <person name="Okamura Y."/>
            <person name="Kirsch R."/>
            <person name="Pauchet Y."/>
        </authorList>
    </citation>
    <scope>NUCLEOTIDE SEQUENCE</scope>
    <source>
        <strain evidence="1">RBIC_L_NR</strain>
    </source>
</reference>
<evidence type="ECO:0000313" key="1">
    <source>
        <dbReference type="EMBL" id="KAJ8971254.1"/>
    </source>
</evidence>
<organism evidence="1 2">
    <name type="scientific">Rhamnusium bicolor</name>
    <dbReference type="NCBI Taxonomy" id="1586634"/>
    <lineage>
        <taxon>Eukaryota</taxon>
        <taxon>Metazoa</taxon>
        <taxon>Ecdysozoa</taxon>
        <taxon>Arthropoda</taxon>
        <taxon>Hexapoda</taxon>
        <taxon>Insecta</taxon>
        <taxon>Pterygota</taxon>
        <taxon>Neoptera</taxon>
        <taxon>Endopterygota</taxon>
        <taxon>Coleoptera</taxon>
        <taxon>Polyphaga</taxon>
        <taxon>Cucujiformia</taxon>
        <taxon>Chrysomeloidea</taxon>
        <taxon>Cerambycidae</taxon>
        <taxon>Lepturinae</taxon>
        <taxon>Rhagiini</taxon>
        <taxon>Rhamnusium</taxon>
    </lineage>
</organism>
<dbReference type="Proteomes" id="UP001162156">
    <property type="component" value="Unassembled WGS sequence"/>
</dbReference>
<name>A0AAV8ZX37_9CUCU</name>
<comment type="caution">
    <text evidence="1">The sequence shown here is derived from an EMBL/GenBank/DDBJ whole genome shotgun (WGS) entry which is preliminary data.</text>
</comment>
<keyword evidence="2" id="KW-1185">Reference proteome</keyword>
<evidence type="ECO:0000313" key="2">
    <source>
        <dbReference type="Proteomes" id="UP001162156"/>
    </source>
</evidence>
<dbReference type="AlphaFoldDB" id="A0AAV8ZX37"/>
<proteinExistence type="predicted"/>
<gene>
    <name evidence="1" type="ORF">NQ314_000795</name>
</gene>
<accession>A0AAV8ZX37</accession>
<sequence length="76" mass="8469">MTSNGYTDKVLQDLAESSTGTSAHQLRTVLSKIVERGDTRKPDIVKKMKQLITDLDESGSYINLALRYIPPLSFVL</sequence>